<dbReference type="AlphaFoldDB" id="A0A292YER0"/>
<dbReference type="CDD" id="cd01948">
    <property type="entry name" value="EAL"/>
    <property type="match status" value="1"/>
</dbReference>
<name>A0A292YER0_9BACT</name>
<evidence type="ECO:0000259" key="2">
    <source>
        <dbReference type="PROSITE" id="PS50883"/>
    </source>
</evidence>
<dbReference type="Gene3D" id="3.20.20.450">
    <property type="entry name" value="EAL domain"/>
    <property type="match status" value="1"/>
</dbReference>
<feature type="domain" description="EAL" evidence="2">
    <location>
        <begin position="874"/>
        <end position="1124"/>
    </location>
</feature>
<evidence type="ECO:0000313" key="5">
    <source>
        <dbReference type="Proteomes" id="UP000217944"/>
    </source>
</evidence>
<dbReference type="Gene3D" id="3.30.70.270">
    <property type="match status" value="1"/>
</dbReference>
<dbReference type="InterPro" id="IPR007892">
    <property type="entry name" value="CHASE4"/>
</dbReference>
<comment type="caution">
    <text evidence="4">The sequence shown here is derived from an EMBL/GenBank/DDBJ whole genome shotgun (WGS) entry which is preliminary data.</text>
</comment>
<dbReference type="PANTHER" id="PTHR33121">
    <property type="entry name" value="CYCLIC DI-GMP PHOSPHODIESTERASE PDEF"/>
    <property type="match status" value="1"/>
</dbReference>
<gene>
    <name evidence="4" type="ORF">LNAT_P1036</name>
</gene>
<dbReference type="InterPro" id="IPR035965">
    <property type="entry name" value="PAS-like_dom_sf"/>
</dbReference>
<dbReference type="CDD" id="cd00130">
    <property type="entry name" value="PAS"/>
    <property type="match status" value="1"/>
</dbReference>
<feature type="domain" description="GGDEF" evidence="3">
    <location>
        <begin position="733"/>
        <end position="865"/>
    </location>
</feature>
<dbReference type="InterPro" id="IPR001633">
    <property type="entry name" value="EAL_dom"/>
</dbReference>
<dbReference type="InterPro" id="IPR013655">
    <property type="entry name" value="PAS_fold_3"/>
</dbReference>
<dbReference type="InterPro" id="IPR043128">
    <property type="entry name" value="Rev_trsase/Diguanyl_cyclase"/>
</dbReference>
<evidence type="ECO:0000259" key="3">
    <source>
        <dbReference type="PROSITE" id="PS50887"/>
    </source>
</evidence>
<keyword evidence="1" id="KW-0472">Membrane</keyword>
<dbReference type="PROSITE" id="PS50883">
    <property type="entry name" value="EAL"/>
    <property type="match status" value="1"/>
</dbReference>
<dbReference type="Pfam" id="PF08447">
    <property type="entry name" value="PAS_3"/>
    <property type="match status" value="1"/>
</dbReference>
<proteinExistence type="predicted"/>
<reference evidence="4 5" key="1">
    <citation type="journal article" date="2017" name="Syst. Appl. Microbiol.">
        <title>Lebetimonas natsushimae sp. nov., a novel strictly anaerobic, moderately thermophilic chemoautotroph isolated from a deep-sea hydrothermal vent polychaete nest in the Mid-Okinawa Trough.</title>
        <authorList>
            <person name="Nagata R."/>
            <person name="Takaki Y."/>
            <person name="Tame A."/>
            <person name="Nunoura T."/>
            <person name="Muto H."/>
            <person name="Mino S."/>
            <person name="Sawayama S."/>
            <person name="Takai K."/>
            <person name="Nakagawa S."/>
        </authorList>
    </citation>
    <scope>NUCLEOTIDE SEQUENCE [LARGE SCALE GENOMIC DNA]</scope>
    <source>
        <strain evidence="4 5">HS1857</strain>
    </source>
</reference>
<keyword evidence="1" id="KW-0812">Transmembrane</keyword>
<sequence>MNIYQKFFKYYIFFVFIVIVLLIGNFYLFHFNLLNNFLNEYSNKQKSQIDFIIKKEKQHLKEIAYDWAKWNDSYNFVKTKNKKFIFSNFGGGNTLLNLGIQGMVFLDDNCNLIYGRYLENNKEKIIKKLPPFDYDKNGFHIFLLNNKIYLVYVTDVTTTKMDKKYGKLVVYKILNNKLFEQSGLKLIKFIHNKKYKSYYKIKGDKLILYYPLKNITLVFEKDIKSKLLFFEKYNLIILVYDIFILILLFLLGVYFIRKLTKDIDFIFETLTVGVKKTEYIKKLINYNYYLSEFEKLAQVFQIIYEKLFNYEKIYNILEEVPFAVMIYKDNILYANKFVFKWLNTTQDEIKKLNPLDFLDEPLKEKVLEVNKKRENGENIILKYKTFINYRDKEIYVFIVSFPVIYNNIKANMVFIIDLTKEYEIEELLKKILDNSPFVIFEIKNCKNKIVNISKNIEKYIGVKTNEINDDWWGKHLHPKDKEKFLKDQILLKEKGKVEHIYRLRKKDNSYIWVWEHVFYQKQRCENVFGFWINYTKEEILKRLNITLGNINKFLISVKSEKEIIEYVCEELIKSEVFKFAWIGKIKENMVIPVRHFGEGKEYLDDLIIKINNGVLSKGPTGQALDNNNIIGINPNTFTNEKIIPWRENQLKNGFYSSIAIKLIDDLTINLYSEYTDFYTKEVIDLILSIRSSVIMAFEKNNYIKTLKHLTFFDDITGLGNLNKFKKDLNEYNKRFILCLINIKDFTSINANFGFEYGNLVLKKVGEKLKKHIKKDDEIYRIYNDRFLLFLKTDKWNLEVIKSVTDRIHHVFSNEGISIDDNRIYLEMNGSIISSQDIEKEKVFEGLIYAYVFAKNSVNKFVIYEPWMHKEVKERIYLKELLFKAIREKLFEVYFQPIVDINTYKVVQFEALLRLKDKDRFINMEKFINIANELQLVPEITKIVVEKVIEYIKIFKNVKENIGISINISKFDMNKNFLEFFKKSILNNKLEFKHFSMEITERESVEDTELTKNFVKELKEVGVKLEIDDFGIAYSNFKETVDIDFDILKIDKSFVDKIFKERIQIAVRSIIFLAKSFNAKTIAEGVETKEQLEKLKELGVDYIQGYYFAKPMPFSEAIEYLKTNA</sequence>
<dbReference type="InterPro" id="IPR035919">
    <property type="entry name" value="EAL_sf"/>
</dbReference>
<feature type="transmembrane region" description="Helical" evidence="1">
    <location>
        <begin position="233"/>
        <end position="256"/>
    </location>
</feature>
<dbReference type="Pfam" id="PF00990">
    <property type="entry name" value="GGDEF"/>
    <property type="match status" value="1"/>
</dbReference>
<dbReference type="SUPFAM" id="SSF55785">
    <property type="entry name" value="PYP-like sensor domain (PAS domain)"/>
    <property type="match status" value="2"/>
</dbReference>
<feature type="transmembrane region" description="Helical" evidence="1">
    <location>
        <begin position="12"/>
        <end position="34"/>
    </location>
</feature>
<dbReference type="InterPro" id="IPR000160">
    <property type="entry name" value="GGDEF_dom"/>
</dbReference>
<dbReference type="Gene3D" id="3.30.450.20">
    <property type="entry name" value="PAS domain"/>
    <property type="match status" value="1"/>
</dbReference>
<dbReference type="Pfam" id="PF00563">
    <property type="entry name" value="EAL"/>
    <property type="match status" value="1"/>
</dbReference>
<dbReference type="SMART" id="SM00052">
    <property type="entry name" value="EAL"/>
    <property type="match status" value="1"/>
</dbReference>
<organism evidence="4 5">
    <name type="scientific">Lebetimonas natsushimae</name>
    <dbReference type="NCBI Taxonomy" id="1936991"/>
    <lineage>
        <taxon>Bacteria</taxon>
        <taxon>Pseudomonadati</taxon>
        <taxon>Campylobacterota</taxon>
        <taxon>Epsilonproteobacteria</taxon>
        <taxon>Nautiliales</taxon>
        <taxon>Nautiliaceae</taxon>
        <taxon>Lebetimonas</taxon>
    </lineage>
</organism>
<keyword evidence="1" id="KW-1133">Transmembrane helix</keyword>
<accession>A0A292YER0</accession>
<dbReference type="RefSeq" id="WP_172413505.1">
    <property type="nucleotide sequence ID" value="NZ_BDME01000002.1"/>
</dbReference>
<evidence type="ECO:0000313" key="4">
    <source>
        <dbReference type="EMBL" id="GAX87739.1"/>
    </source>
</evidence>
<dbReference type="EMBL" id="BDME01000002">
    <property type="protein sequence ID" value="GAX87739.1"/>
    <property type="molecule type" value="Genomic_DNA"/>
</dbReference>
<protein>
    <recommendedName>
        <fullName evidence="6">EAL domain-containing protein</fullName>
    </recommendedName>
</protein>
<keyword evidence="5" id="KW-1185">Reference proteome</keyword>
<dbReference type="NCBIfam" id="TIGR00229">
    <property type="entry name" value="sensory_box"/>
    <property type="match status" value="1"/>
</dbReference>
<dbReference type="SUPFAM" id="SSF141868">
    <property type="entry name" value="EAL domain-like"/>
    <property type="match status" value="1"/>
</dbReference>
<dbReference type="PROSITE" id="PS50887">
    <property type="entry name" value="GGDEF"/>
    <property type="match status" value="1"/>
</dbReference>
<dbReference type="SMART" id="SM00091">
    <property type="entry name" value="PAS"/>
    <property type="match status" value="2"/>
</dbReference>
<dbReference type="InterPro" id="IPR000014">
    <property type="entry name" value="PAS"/>
</dbReference>
<dbReference type="InterPro" id="IPR050706">
    <property type="entry name" value="Cyclic-di-GMP_PDE-like"/>
</dbReference>
<evidence type="ECO:0008006" key="6">
    <source>
        <dbReference type="Google" id="ProtNLM"/>
    </source>
</evidence>
<dbReference type="Pfam" id="PF05228">
    <property type="entry name" value="CHASE4"/>
    <property type="match status" value="1"/>
</dbReference>
<dbReference type="SMART" id="SM00267">
    <property type="entry name" value="GGDEF"/>
    <property type="match status" value="1"/>
</dbReference>
<dbReference type="SUPFAM" id="SSF55073">
    <property type="entry name" value="Nucleotide cyclase"/>
    <property type="match status" value="1"/>
</dbReference>
<dbReference type="Proteomes" id="UP000217944">
    <property type="component" value="Unassembled WGS sequence"/>
</dbReference>
<dbReference type="GO" id="GO:0071111">
    <property type="term" value="F:cyclic-guanylate-specific phosphodiesterase activity"/>
    <property type="evidence" value="ECO:0007669"/>
    <property type="project" value="InterPro"/>
</dbReference>
<dbReference type="InterPro" id="IPR029787">
    <property type="entry name" value="Nucleotide_cyclase"/>
</dbReference>
<evidence type="ECO:0000256" key="1">
    <source>
        <dbReference type="SAM" id="Phobius"/>
    </source>
</evidence>
<dbReference type="PANTHER" id="PTHR33121:SF71">
    <property type="entry name" value="OXYGEN SENSOR PROTEIN DOSP"/>
    <property type="match status" value="1"/>
</dbReference>